<accession>A0AAJ4XF90</accession>
<dbReference type="Gene3D" id="2.160.20.10">
    <property type="entry name" value="Single-stranded right-handed beta-helix, Pectin lyase-like"/>
    <property type="match status" value="1"/>
</dbReference>
<name>A0AAJ4XF90_9SPHI</name>
<dbReference type="InterPro" id="IPR012334">
    <property type="entry name" value="Pectin_lyas_fold"/>
</dbReference>
<dbReference type="AlphaFoldDB" id="A0AAJ4XF90"/>
<proteinExistence type="predicted"/>
<protein>
    <recommendedName>
        <fullName evidence="3">Right handed beta helix region</fullName>
    </recommendedName>
</protein>
<evidence type="ECO:0000313" key="2">
    <source>
        <dbReference type="Proteomes" id="UP000215355"/>
    </source>
</evidence>
<reference evidence="1 2" key="1">
    <citation type="submission" date="2017-06" db="EMBL/GenBank/DDBJ databases">
        <authorList>
            <consortium name="Pathogen Informatics"/>
        </authorList>
    </citation>
    <scope>NUCLEOTIDE SEQUENCE [LARGE SCALE GENOMIC DNA]</scope>
    <source>
        <strain evidence="1 2">NCTC12149</strain>
    </source>
</reference>
<dbReference type="EMBL" id="LT906468">
    <property type="protein sequence ID" value="SNV62692.1"/>
    <property type="molecule type" value="Genomic_DNA"/>
</dbReference>
<dbReference type="InterPro" id="IPR011050">
    <property type="entry name" value="Pectin_lyase_fold/virulence"/>
</dbReference>
<dbReference type="RefSeq" id="WP_093099476.1">
    <property type="nucleotide sequence ID" value="NZ_FNGK01000004.1"/>
</dbReference>
<evidence type="ECO:0008006" key="3">
    <source>
        <dbReference type="Google" id="ProtNLM"/>
    </source>
</evidence>
<dbReference type="KEGG" id="smiz:4412673_03818"/>
<sequence>MKYNFTIVLIIWTVLLYGQGFSKKTYSVNQISNIIESSLADQIINKYKTQAKSIENYLPKGYSKRGNIDYTIYLQEAINNSKIILMPNFPILINDRGLILNDGQILIFQPNSKLILKPSSKEGYSMIAINNKSNIKIVNANLKGDRESHLGKTGQWGFGISIKGGEDITIVGGQFQDMWGDGIYIGGTKSKVSSKILISNNFINNSRRNGISITSGKSITIEKSTISNSNGHSPESGIDIEPNNISDIIEDINIKNLITSNNKWSGILVVLEKFKGKQLKDVSLNITNHTDNGSDSGIAIHGYRNDKTHKNLHGTIKVSSSKYNNNKRQPIYFYRSNFGNLKIDSDNSNLKSEFQKRRVK</sequence>
<organism evidence="1 2">
    <name type="scientific">Sphingobacterium mizutaii</name>
    <dbReference type="NCBI Taxonomy" id="1010"/>
    <lineage>
        <taxon>Bacteria</taxon>
        <taxon>Pseudomonadati</taxon>
        <taxon>Bacteroidota</taxon>
        <taxon>Sphingobacteriia</taxon>
        <taxon>Sphingobacteriales</taxon>
        <taxon>Sphingobacteriaceae</taxon>
        <taxon>Sphingobacterium</taxon>
    </lineage>
</organism>
<dbReference type="InterPro" id="IPR006626">
    <property type="entry name" value="PbH1"/>
</dbReference>
<evidence type="ECO:0000313" key="1">
    <source>
        <dbReference type="EMBL" id="SNV62692.1"/>
    </source>
</evidence>
<gene>
    <name evidence="1" type="ORF">SAMEA4412673_03818</name>
</gene>
<dbReference type="SMART" id="SM00710">
    <property type="entry name" value="PbH1"/>
    <property type="match status" value="5"/>
</dbReference>
<dbReference type="SUPFAM" id="SSF51126">
    <property type="entry name" value="Pectin lyase-like"/>
    <property type="match status" value="1"/>
</dbReference>
<dbReference type="Proteomes" id="UP000215355">
    <property type="component" value="Chromosome 1"/>
</dbReference>